<evidence type="ECO:0000256" key="2">
    <source>
        <dbReference type="ARBA" id="ARBA00022448"/>
    </source>
</evidence>
<dbReference type="SUPFAM" id="SSF47928">
    <property type="entry name" value="N-terminal domain of the delta subunit of the F1F0-ATP synthase"/>
    <property type="match status" value="1"/>
</dbReference>
<dbReference type="KEGG" id="gai:IMCC3135_34155"/>
<dbReference type="GO" id="GO:0005886">
    <property type="term" value="C:plasma membrane"/>
    <property type="evidence" value="ECO:0007669"/>
    <property type="project" value="UniProtKB-SubCell"/>
</dbReference>
<evidence type="ECO:0000256" key="7">
    <source>
        <dbReference type="ARBA" id="ARBA00023310"/>
    </source>
</evidence>
<comment type="similarity">
    <text evidence="8">Belongs to the ATPase delta chain family.</text>
</comment>
<dbReference type="NCBIfam" id="TIGR01145">
    <property type="entry name" value="ATP_synt_delta"/>
    <property type="match status" value="1"/>
</dbReference>
<dbReference type="PRINTS" id="PR00125">
    <property type="entry name" value="ATPASEDELTA"/>
</dbReference>
<dbReference type="Gene3D" id="1.10.520.20">
    <property type="entry name" value="N-terminal domain of the delta subunit of the F1F0-ATP synthase"/>
    <property type="match status" value="1"/>
</dbReference>
<dbReference type="HAMAP" id="MF_01416">
    <property type="entry name" value="ATP_synth_delta_bact"/>
    <property type="match status" value="1"/>
</dbReference>
<evidence type="ECO:0000256" key="1">
    <source>
        <dbReference type="ARBA" id="ARBA00004370"/>
    </source>
</evidence>
<dbReference type="AlphaFoldDB" id="A0A2Z2P2L5"/>
<dbReference type="OrthoDB" id="9816221at2"/>
<dbReference type="InterPro" id="IPR026015">
    <property type="entry name" value="ATP_synth_OSCP/delta_N_sf"/>
</dbReference>
<evidence type="ECO:0000256" key="3">
    <source>
        <dbReference type="ARBA" id="ARBA00022781"/>
    </source>
</evidence>
<dbReference type="PROSITE" id="PS00389">
    <property type="entry name" value="ATPASE_DELTA"/>
    <property type="match status" value="1"/>
</dbReference>
<comment type="function">
    <text evidence="8">This protein is part of the stalk that links CF(0) to CF(1). It either transmits conformational changes from CF(0) to CF(1) or is implicated in proton conduction.</text>
</comment>
<keyword evidence="2 8" id="KW-0813">Transport</keyword>
<comment type="subcellular location">
    <subcellularLocation>
        <location evidence="8">Cell membrane</location>
        <topology evidence="8">Peripheral membrane protein</topology>
    </subcellularLocation>
    <subcellularLocation>
        <location evidence="1">Membrane</location>
    </subcellularLocation>
</comment>
<accession>A0A2Z2P2L5</accession>
<keyword evidence="10" id="KW-1185">Reference proteome</keyword>
<gene>
    <name evidence="8 9" type="primary">atpH</name>
    <name evidence="9" type="ORF">IMCC3135_34155</name>
</gene>
<keyword evidence="6 8" id="KW-0139">CF(1)</keyword>
<dbReference type="PANTHER" id="PTHR11910">
    <property type="entry name" value="ATP SYNTHASE DELTA CHAIN"/>
    <property type="match status" value="1"/>
</dbReference>
<evidence type="ECO:0000313" key="10">
    <source>
        <dbReference type="Proteomes" id="UP000250079"/>
    </source>
</evidence>
<reference evidence="9 10" key="1">
    <citation type="submission" date="2016-12" db="EMBL/GenBank/DDBJ databases">
        <authorList>
            <person name="Song W.-J."/>
            <person name="Kurnit D.M."/>
        </authorList>
    </citation>
    <scope>NUCLEOTIDE SEQUENCE [LARGE SCALE GENOMIC DNA]</scope>
    <source>
        <strain evidence="9 10">IMCC3135</strain>
    </source>
</reference>
<name>A0A2Z2P2L5_9GAMM</name>
<dbReference type="Pfam" id="PF00213">
    <property type="entry name" value="OSCP"/>
    <property type="match status" value="1"/>
</dbReference>
<keyword evidence="4 8" id="KW-0406">Ion transport</keyword>
<protein>
    <recommendedName>
        <fullName evidence="8">ATP synthase subunit delta</fullName>
    </recommendedName>
    <alternativeName>
        <fullName evidence="8">ATP synthase F(1) sector subunit delta</fullName>
    </alternativeName>
    <alternativeName>
        <fullName evidence="8">F-type ATPase subunit delta</fullName>
        <shortName evidence="8">F-ATPase subunit delta</shortName>
    </alternativeName>
</protein>
<evidence type="ECO:0000256" key="5">
    <source>
        <dbReference type="ARBA" id="ARBA00023136"/>
    </source>
</evidence>
<evidence type="ECO:0000256" key="6">
    <source>
        <dbReference type="ARBA" id="ARBA00023196"/>
    </source>
</evidence>
<organism evidence="9 10">
    <name type="scientific">Granulosicoccus antarcticus IMCC3135</name>
    <dbReference type="NCBI Taxonomy" id="1192854"/>
    <lineage>
        <taxon>Bacteria</taxon>
        <taxon>Pseudomonadati</taxon>
        <taxon>Pseudomonadota</taxon>
        <taxon>Gammaproteobacteria</taxon>
        <taxon>Chromatiales</taxon>
        <taxon>Granulosicoccaceae</taxon>
        <taxon>Granulosicoccus</taxon>
    </lineage>
</organism>
<dbReference type="GO" id="GO:0045259">
    <property type="term" value="C:proton-transporting ATP synthase complex"/>
    <property type="evidence" value="ECO:0007669"/>
    <property type="project" value="UniProtKB-KW"/>
</dbReference>
<sequence>MASESTTARPYARAIFELASERGGYDQWSGRLGYWASVVQDEAIRTRLAEPGITAQAKADLIASVSDGLDSDSLSLLKLLAENDRLASLPDMFKQFEQLRREAQGEEEAHVVSAYALTEEQSSSIVEALGKRLSCKVKITSEVDPDLIGGAIIRTGDLVIDGSIRGRLAALEQSVAS</sequence>
<keyword evidence="7 8" id="KW-0066">ATP synthesis</keyword>
<dbReference type="GO" id="GO:0046933">
    <property type="term" value="F:proton-transporting ATP synthase activity, rotational mechanism"/>
    <property type="evidence" value="ECO:0007669"/>
    <property type="project" value="UniProtKB-UniRule"/>
</dbReference>
<dbReference type="InterPro" id="IPR000711">
    <property type="entry name" value="ATPase_OSCP/dsu"/>
</dbReference>
<dbReference type="RefSeq" id="WP_088921585.1">
    <property type="nucleotide sequence ID" value="NZ_CP018632.1"/>
</dbReference>
<evidence type="ECO:0000256" key="8">
    <source>
        <dbReference type="HAMAP-Rule" id="MF_01416"/>
    </source>
</evidence>
<evidence type="ECO:0000313" key="9">
    <source>
        <dbReference type="EMBL" id="ASJ76871.1"/>
    </source>
</evidence>
<proteinExistence type="inferred from homology"/>
<dbReference type="Proteomes" id="UP000250079">
    <property type="component" value="Chromosome"/>
</dbReference>
<dbReference type="NCBIfam" id="NF004402">
    <property type="entry name" value="PRK05758.2-2"/>
    <property type="match status" value="1"/>
</dbReference>
<keyword evidence="3 8" id="KW-0375">Hydrogen ion transport</keyword>
<keyword evidence="8" id="KW-1003">Cell membrane</keyword>
<evidence type="ECO:0000256" key="4">
    <source>
        <dbReference type="ARBA" id="ARBA00023065"/>
    </source>
</evidence>
<dbReference type="EMBL" id="CP018632">
    <property type="protein sequence ID" value="ASJ76871.1"/>
    <property type="molecule type" value="Genomic_DNA"/>
</dbReference>
<comment type="function">
    <text evidence="8">F(1)F(0) ATP synthase produces ATP from ADP in the presence of a proton or sodium gradient. F-type ATPases consist of two structural domains, F(1) containing the extramembraneous catalytic core and F(0) containing the membrane proton channel, linked together by a central stalk and a peripheral stalk. During catalysis, ATP synthesis in the catalytic domain of F(1) is coupled via a rotary mechanism of the central stalk subunits to proton translocation.</text>
</comment>
<keyword evidence="5 8" id="KW-0472">Membrane</keyword>
<dbReference type="InterPro" id="IPR020781">
    <property type="entry name" value="ATPase_OSCP/d_CS"/>
</dbReference>